<proteinExistence type="predicted"/>
<feature type="transmembrane region" description="Helical" evidence="2">
    <location>
        <begin position="6"/>
        <end position="36"/>
    </location>
</feature>
<accession>A0A4E9EIV2</accession>
<evidence type="ECO:0000313" key="3">
    <source>
        <dbReference type="EMBL" id="VIO63102.1"/>
    </source>
</evidence>
<sequence>MYSSCVMVFLLSKVGALAILVILIIISGFLVGVFYLSHCPGTRLTFSTSSHTSMWQDFELPSHLYIFIWHVPASREASELSRRCPIFYGNVFVLWFDDEKQCLLEPIHQHLDRGPRREESDTRSSPSVRTTSF</sequence>
<keyword evidence="2" id="KW-0812">Transmembrane</keyword>
<gene>
    <name evidence="3" type="ORF">FUG_LOCUS511618</name>
</gene>
<keyword evidence="2" id="KW-1133">Transmembrane helix</keyword>
<evidence type="ECO:0000256" key="2">
    <source>
        <dbReference type="SAM" id="Phobius"/>
    </source>
</evidence>
<dbReference type="AlphaFoldDB" id="A0A4E9EIV2"/>
<feature type="region of interest" description="Disordered" evidence="1">
    <location>
        <begin position="114"/>
        <end position="133"/>
    </location>
</feature>
<evidence type="ECO:0000256" key="1">
    <source>
        <dbReference type="SAM" id="MobiDB-lite"/>
    </source>
</evidence>
<name>A0A4E9EIV2_GIBZA</name>
<dbReference type="EMBL" id="CAAKMV010000174">
    <property type="protein sequence ID" value="VIO63102.1"/>
    <property type="molecule type" value="Genomic_DNA"/>
</dbReference>
<organism evidence="3">
    <name type="scientific">Gibberella zeae</name>
    <name type="common">Wheat head blight fungus</name>
    <name type="synonym">Fusarium graminearum</name>
    <dbReference type="NCBI Taxonomy" id="5518"/>
    <lineage>
        <taxon>Eukaryota</taxon>
        <taxon>Fungi</taxon>
        <taxon>Dikarya</taxon>
        <taxon>Ascomycota</taxon>
        <taxon>Pezizomycotina</taxon>
        <taxon>Sordariomycetes</taxon>
        <taxon>Hypocreomycetidae</taxon>
        <taxon>Hypocreales</taxon>
        <taxon>Nectriaceae</taxon>
        <taxon>Fusarium</taxon>
    </lineage>
</organism>
<reference evidence="3" key="1">
    <citation type="submission" date="2019-04" db="EMBL/GenBank/DDBJ databases">
        <authorList>
            <person name="Melise S."/>
            <person name="Noan J."/>
            <person name="Okalmin O."/>
        </authorList>
    </citation>
    <scope>NUCLEOTIDE SEQUENCE</scope>
    <source>
        <strain evidence="3">FN9</strain>
    </source>
</reference>
<protein>
    <submittedName>
        <fullName evidence="3">Uncharacterized protein</fullName>
    </submittedName>
</protein>
<keyword evidence="2" id="KW-0472">Membrane</keyword>
<feature type="compositionally biased region" description="Polar residues" evidence="1">
    <location>
        <begin position="123"/>
        <end position="133"/>
    </location>
</feature>